<sequence>PNPATYYEWASGGASHSGRVWGPENARGRKGPRANRCGERLASGVSRRARRLFGQFSLRAAVFAHPTDAAGAMVGFDGEITSIEASEFS</sequence>
<protein>
    <submittedName>
        <fullName evidence="1">Uncharacterized protein</fullName>
    </submittedName>
</protein>
<evidence type="ECO:0000313" key="1">
    <source>
        <dbReference type="EMBL" id="CAH0365112.1"/>
    </source>
</evidence>
<name>A0A8J2S5A3_9STRA</name>
<comment type="caution">
    <text evidence="1">The sequence shown here is derived from an EMBL/GenBank/DDBJ whole genome shotgun (WGS) entry which is preliminary data.</text>
</comment>
<dbReference type="AlphaFoldDB" id="A0A8J2S5A3"/>
<organism evidence="1 2">
    <name type="scientific">Pelagomonas calceolata</name>
    <dbReference type="NCBI Taxonomy" id="35677"/>
    <lineage>
        <taxon>Eukaryota</taxon>
        <taxon>Sar</taxon>
        <taxon>Stramenopiles</taxon>
        <taxon>Ochrophyta</taxon>
        <taxon>Pelagophyceae</taxon>
        <taxon>Pelagomonadales</taxon>
        <taxon>Pelagomonadaceae</taxon>
        <taxon>Pelagomonas</taxon>
    </lineage>
</organism>
<accession>A0A8J2S5A3</accession>
<keyword evidence="2" id="KW-1185">Reference proteome</keyword>
<feature type="non-terminal residue" evidence="1">
    <location>
        <position position="89"/>
    </location>
</feature>
<proteinExistence type="predicted"/>
<reference evidence="1" key="1">
    <citation type="submission" date="2021-11" db="EMBL/GenBank/DDBJ databases">
        <authorList>
            <consortium name="Genoscope - CEA"/>
            <person name="William W."/>
        </authorList>
    </citation>
    <scope>NUCLEOTIDE SEQUENCE</scope>
</reference>
<gene>
    <name evidence="1" type="ORF">PECAL_1P15240</name>
</gene>
<evidence type="ECO:0000313" key="2">
    <source>
        <dbReference type="Proteomes" id="UP000789595"/>
    </source>
</evidence>
<dbReference type="EMBL" id="CAKKNE010000001">
    <property type="protein sequence ID" value="CAH0365112.1"/>
    <property type="molecule type" value="Genomic_DNA"/>
</dbReference>
<dbReference type="Proteomes" id="UP000789595">
    <property type="component" value="Unassembled WGS sequence"/>
</dbReference>
<feature type="non-terminal residue" evidence="1">
    <location>
        <position position="1"/>
    </location>
</feature>